<comment type="caution">
    <text evidence="1">The sequence shown here is derived from an EMBL/GenBank/DDBJ whole genome shotgun (WGS) entry which is preliminary data.</text>
</comment>
<reference evidence="1" key="1">
    <citation type="journal article" date="2020" name="Cell">
        <title>Large-Scale Comparative Analyses of Tick Genomes Elucidate Their Genetic Diversity and Vector Capacities.</title>
        <authorList>
            <consortium name="Tick Genome and Microbiome Consortium (TIGMIC)"/>
            <person name="Jia N."/>
            <person name="Wang J."/>
            <person name="Shi W."/>
            <person name="Du L."/>
            <person name="Sun Y."/>
            <person name="Zhan W."/>
            <person name="Jiang J.F."/>
            <person name="Wang Q."/>
            <person name="Zhang B."/>
            <person name="Ji P."/>
            <person name="Bell-Sakyi L."/>
            <person name="Cui X.M."/>
            <person name="Yuan T.T."/>
            <person name="Jiang B.G."/>
            <person name="Yang W.F."/>
            <person name="Lam T.T."/>
            <person name="Chang Q.C."/>
            <person name="Ding S.J."/>
            <person name="Wang X.J."/>
            <person name="Zhu J.G."/>
            <person name="Ruan X.D."/>
            <person name="Zhao L."/>
            <person name="Wei J.T."/>
            <person name="Ye R.Z."/>
            <person name="Que T.C."/>
            <person name="Du C.H."/>
            <person name="Zhou Y.H."/>
            <person name="Cheng J.X."/>
            <person name="Dai P.F."/>
            <person name="Guo W.B."/>
            <person name="Han X.H."/>
            <person name="Huang E.J."/>
            <person name="Li L.F."/>
            <person name="Wei W."/>
            <person name="Gao Y.C."/>
            <person name="Liu J.Z."/>
            <person name="Shao H.Z."/>
            <person name="Wang X."/>
            <person name="Wang C.C."/>
            <person name="Yang T.C."/>
            <person name="Huo Q.B."/>
            <person name="Li W."/>
            <person name="Chen H.Y."/>
            <person name="Chen S.E."/>
            <person name="Zhou L.G."/>
            <person name="Ni X.B."/>
            <person name="Tian J.H."/>
            <person name="Sheng Y."/>
            <person name="Liu T."/>
            <person name="Pan Y.S."/>
            <person name="Xia L.Y."/>
            <person name="Li J."/>
            <person name="Zhao F."/>
            <person name="Cao W.C."/>
        </authorList>
    </citation>
    <scope>NUCLEOTIDE SEQUENCE</scope>
    <source>
        <strain evidence="1">Rmic-2018</strain>
    </source>
</reference>
<keyword evidence="2" id="KW-1185">Reference proteome</keyword>
<dbReference type="EMBL" id="JABSTU010000001">
    <property type="protein sequence ID" value="KAH8040777.1"/>
    <property type="molecule type" value="Genomic_DNA"/>
</dbReference>
<organism evidence="1 2">
    <name type="scientific">Rhipicephalus microplus</name>
    <name type="common">Cattle tick</name>
    <name type="synonym">Boophilus microplus</name>
    <dbReference type="NCBI Taxonomy" id="6941"/>
    <lineage>
        <taxon>Eukaryota</taxon>
        <taxon>Metazoa</taxon>
        <taxon>Ecdysozoa</taxon>
        <taxon>Arthropoda</taxon>
        <taxon>Chelicerata</taxon>
        <taxon>Arachnida</taxon>
        <taxon>Acari</taxon>
        <taxon>Parasitiformes</taxon>
        <taxon>Ixodida</taxon>
        <taxon>Ixodoidea</taxon>
        <taxon>Ixodidae</taxon>
        <taxon>Rhipicephalinae</taxon>
        <taxon>Rhipicephalus</taxon>
        <taxon>Boophilus</taxon>
    </lineage>
</organism>
<name>A0A9J6F2L7_RHIMP</name>
<reference evidence="1" key="2">
    <citation type="submission" date="2021-09" db="EMBL/GenBank/DDBJ databases">
        <authorList>
            <person name="Jia N."/>
            <person name="Wang J."/>
            <person name="Shi W."/>
            <person name="Du L."/>
            <person name="Sun Y."/>
            <person name="Zhan W."/>
            <person name="Jiang J."/>
            <person name="Wang Q."/>
            <person name="Zhang B."/>
            <person name="Ji P."/>
            <person name="Sakyi L.B."/>
            <person name="Cui X."/>
            <person name="Yuan T."/>
            <person name="Jiang B."/>
            <person name="Yang W."/>
            <person name="Lam T.T.-Y."/>
            <person name="Chang Q."/>
            <person name="Ding S."/>
            <person name="Wang X."/>
            <person name="Zhu J."/>
            <person name="Ruan X."/>
            <person name="Zhao L."/>
            <person name="Wei J."/>
            <person name="Que T."/>
            <person name="Du C."/>
            <person name="Cheng J."/>
            <person name="Dai P."/>
            <person name="Han X."/>
            <person name="Huang E."/>
            <person name="Gao Y."/>
            <person name="Liu J."/>
            <person name="Shao H."/>
            <person name="Ye R."/>
            <person name="Li L."/>
            <person name="Wei W."/>
            <person name="Wang X."/>
            <person name="Wang C."/>
            <person name="Huo Q."/>
            <person name="Li W."/>
            <person name="Guo W."/>
            <person name="Chen H."/>
            <person name="Chen S."/>
            <person name="Zhou L."/>
            <person name="Zhou L."/>
            <person name="Ni X."/>
            <person name="Tian J."/>
            <person name="Zhou Y."/>
            <person name="Sheng Y."/>
            <person name="Liu T."/>
            <person name="Pan Y."/>
            <person name="Xia L."/>
            <person name="Li J."/>
            <person name="Zhao F."/>
            <person name="Cao W."/>
        </authorList>
    </citation>
    <scope>NUCLEOTIDE SEQUENCE</scope>
    <source>
        <strain evidence="1">Rmic-2018</strain>
        <tissue evidence="1">Larvae</tissue>
    </source>
</reference>
<dbReference type="AlphaFoldDB" id="A0A9J6F2L7"/>
<gene>
    <name evidence="1" type="ORF">HPB51_012947</name>
</gene>
<evidence type="ECO:0000313" key="2">
    <source>
        <dbReference type="Proteomes" id="UP000821866"/>
    </source>
</evidence>
<sequence length="200" mass="22105">MHVTAHEKDRGANLCEAFLFSRAIFVNDYSGFPGLCENRAKLKVLVDPSFAFRNLREYGDTRRRVSVTTRLVKKAPSSYARDSGRGGASARYFKNSAMLVLEEVGAMAVECCVASSPRTRRGKDVGRRPHTVVIGRNETSVRRSECTLVDAKACAHRRRSSLSLALSLARATVAVSVFWGELHSGILRRGNNKAENWVSS</sequence>
<proteinExistence type="predicted"/>
<dbReference type="Proteomes" id="UP000821866">
    <property type="component" value="Chromosome 1"/>
</dbReference>
<protein>
    <submittedName>
        <fullName evidence="1">Uncharacterized protein</fullName>
    </submittedName>
</protein>
<accession>A0A9J6F2L7</accession>
<evidence type="ECO:0000313" key="1">
    <source>
        <dbReference type="EMBL" id="KAH8040777.1"/>
    </source>
</evidence>